<organism evidence="1 2">
    <name type="scientific">Solanum tuberosum</name>
    <name type="common">Potato</name>
    <dbReference type="NCBI Taxonomy" id="4113"/>
    <lineage>
        <taxon>Eukaryota</taxon>
        <taxon>Viridiplantae</taxon>
        <taxon>Streptophyta</taxon>
        <taxon>Embryophyta</taxon>
        <taxon>Tracheophyta</taxon>
        <taxon>Spermatophyta</taxon>
        <taxon>Magnoliopsida</taxon>
        <taxon>eudicotyledons</taxon>
        <taxon>Gunneridae</taxon>
        <taxon>Pentapetalae</taxon>
        <taxon>asterids</taxon>
        <taxon>lamiids</taxon>
        <taxon>Solanales</taxon>
        <taxon>Solanaceae</taxon>
        <taxon>Solanoideae</taxon>
        <taxon>Solaneae</taxon>
        <taxon>Solanum</taxon>
    </lineage>
</organism>
<reference evidence="1" key="2">
    <citation type="submission" date="2015-06" db="UniProtKB">
        <authorList>
            <consortium name="EnsemblPlants"/>
        </authorList>
    </citation>
    <scope>IDENTIFICATION</scope>
    <source>
        <strain evidence="1">DM1-3 516 R44</strain>
    </source>
</reference>
<accession>M1DBT7</accession>
<keyword evidence="2" id="KW-1185">Reference proteome</keyword>
<dbReference type="PaxDb" id="4113-PGSC0003DMT400086462"/>
<dbReference type="Gramene" id="PGSC0003DMT400086462">
    <property type="protein sequence ID" value="PGSC0003DMT400086462"/>
    <property type="gene ID" value="PGSC0003DMG400036033"/>
</dbReference>
<evidence type="ECO:0000313" key="2">
    <source>
        <dbReference type="Proteomes" id="UP000011115"/>
    </source>
</evidence>
<reference evidence="2" key="1">
    <citation type="journal article" date="2011" name="Nature">
        <title>Genome sequence and analysis of the tuber crop potato.</title>
        <authorList>
            <consortium name="The Potato Genome Sequencing Consortium"/>
        </authorList>
    </citation>
    <scope>NUCLEOTIDE SEQUENCE [LARGE SCALE GENOMIC DNA]</scope>
    <source>
        <strain evidence="2">cv. DM1-3 516 R44</strain>
    </source>
</reference>
<dbReference type="InParanoid" id="M1DBT7"/>
<dbReference type="HOGENOM" id="CLU_2053846_0_0_1"/>
<protein>
    <submittedName>
        <fullName evidence="1">Uncharacterized protein</fullName>
    </submittedName>
</protein>
<sequence length="120" mass="13350">MNNDVYHDLKYFKIDCLKGVLIELGLCCRAFSRPLPRPVKGFTFCDALYGLALDLPKSGSSKLVTGKCTTRATTVRSEDHVPLSRLRSSLGFQPSFKSFLLSHWSSFKVGTTVRGEDYGP</sequence>
<dbReference type="AlphaFoldDB" id="M1DBT7"/>
<name>M1DBT7_SOLTU</name>
<dbReference type="EnsemblPlants" id="PGSC0003DMT400086462">
    <property type="protein sequence ID" value="PGSC0003DMT400086462"/>
    <property type="gene ID" value="PGSC0003DMG400036033"/>
</dbReference>
<evidence type="ECO:0000313" key="1">
    <source>
        <dbReference type="EnsemblPlants" id="PGSC0003DMT400086462"/>
    </source>
</evidence>
<proteinExistence type="predicted"/>
<dbReference type="Proteomes" id="UP000011115">
    <property type="component" value="Unassembled WGS sequence"/>
</dbReference>